<dbReference type="EMBL" id="BRLB01000015">
    <property type="protein sequence ID" value="GKX31268.1"/>
    <property type="molecule type" value="Genomic_DNA"/>
</dbReference>
<accession>A0A9W5YFB9</accession>
<evidence type="ECO:0000256" key="1">
    <source>
        <dbReference type="ARBA" id="ARBA00005336"/>
    </source>
</evidence>
<dbReference type="Pfam" id="PF00933">
    <property type="entry name" value="Glyco_hydro_3"/>
    <property type="match status" value="1"/>
</dbReference>
<dbReference type="RefSeq" id="WP_281818152.1">
    <property type="nucleotide sequence ID" value="NZ_BRLB01000015.1"/>
</dbReference>
<dbReference type="GO" id="GO:0009254">
    <property type="term" value="P:peptidoglycan turnover"/>
    <property type="evidence" value="ECO:0007669"/>
    <property type="project" value="TreeGrafter"/>
</dbReference>
<dbReference type="InterPro" id="IPR017853">
    <property type="entry name" value="GH"/>
</dbReference>
<keyword evidence="2" id="KW-0378">Hydrolase</keyword>
<keyword evidence="3" id="KW-0326">Glycosidase</keyword>
<dbReference type="GO" id="GO:0005975">
    <property type="term" value="P:carbohydrate metabolic process"/>
    <property type="evidence" value="ECO:0007669"/>
    <property type="project" value="InterPro"/>
</dbReference>
<dbReference type="PRINTS" id="PR00133">
    <property type="entry name" value="GLHYDRLASE3"/>
</dbReference>
<dbReference type="Proteomes" id="UP001144256">
    <property type="component" value="Unassembled WGS sequence"/>
</dbReference>
<gene>
    <name evidence="5" type="ORF">SH1V18_37480</name>
</gene>
<name>A0A9W5YFB9_9FIRM</name>
<dbReference type="InterPro" id="IPR001764">
    <property type="entry name" value="Glyco_hydro_3_N"/>
</dbReference>
<evidence type="ECO:0000313" key="5">
    <source>
        <dbReference type="EMBL" id="GKX31268.1"/>
    </source>
</evidence>
<dbReference type="GO" id="GO:0004553">
    <property type="term" value="F:hydrolase activity, hydrolyzing O-glycosyl compounds"/>
    <property type="evidence" value="ECO:0007669"/>
    <property type="project" value="InterPro"/>
</dbReference>
<dbReference type="InterPro" id="IPR036881">
    <property type="entry name" value="Glyco_hydro_3_C_sf"/>
</dbReference>
<evidence type="ECO:0000313" key="6">
    <source>
        <dbReference type="Proteomes" id="UP001144256"/>
    </source>
</evidence>
<feature type="domain" description="Glycoside hydrolase family 3 N-terminal" evidence="4">
    <location>
        <begin position="4"/>
        <end position="326"/>
    </location>
</feature>
<dbReference type="SUPFAM" id="SSF52279">
    <property type="entry name" value="Beta-D-glucan exohydrolase, C-terminal domain"/>
    <property type="match status" value="1"/>
</dbReference>
<reference evidence="5" key="1">
    <citation type="submission" date="2022-06" db="EMBL/GenBank/DDBJ databases">
        <title>Vallitalea longa sp. nov., an anaerobic bacterium isolated from marine sediment.</title>
        <authorList>
            <person name="Hirano S."/>
            <person name="Terahara T."/>
            <person name="Mori K."/>
            <person name="Hamada M."/>
            <person name="Matsumoto R."/>
            <person name="Kobayashi T."/>
        </authorList>
    </citation>
    <scope>NUCLEOTIDE SEQUENCE</scope>
    <source>
        <strain evidence="5">SH18-1</strain>
    </source>
</reference>
<keyword evidence="6" id="KW-1185">Reference proteome</keyword>
<dbReference type="PANTHER" id="PTHR30480:SF16">
    <property type="entry name" value="GLYCOSIDE HYDROLASE FAMILY 3 DOMAIN PROTEIN"/>
    <property type="match status" value="1"/>
</dbReference>
<sequence length="515" mass="57190">MNLTLPEKIGQRLVVGFSGTKITEELEKMIREYKISNIILFKENIENGSQLKKLCSDLQKLIKEHTGIGAFITIDQEGGMVTRLAEDSVNIPGAMAIAATGETEYAYQAGKITGRQLKKLGVNFNLAPVVDINSNMDNPVIGVRSYGDSPEKVAEYAAAMTRGLLDGGVMASAKHFPGHGDTNIDSHLGLPQINKSLEELEKCELIPFKRVIVEGIPAITTAHILFPKIIDNKLPATMSREIVNDMLKEKMGFQGLVISDCMEMQAIQQSYGTIEGIKLAIKAGVDLIFISHTTRLVKDVSETLTKAFDSGELSMEEMDCSIDKILYWKNKFIDNSDTEIIFDEQYGKNYVSQLLKKSITPVKMPTKSLPELGQNPLFIGTLPFRATNVSNKKDNTLNFPKYMADRFGGRGKIISKDPDSTEIEMALEEVESYSTVVIGTYNGHLNKGQLELIKKVAVRNNKVIVLALRNPYDLKYLPENVYGIAVYEYTSNSLKVLAELFENPYEPEGKLPVIM</sequence>
<evidence type="ECO:0000256" key="3">
    <source>
        <dbReference type="ARBA" id="ARBA00023295"/>
    </source>
</evidence>
<dbReference type="Gene3D" id="3.40.50.1700">
    <property type="entry name" value="Glycoside hydrolase family 3 C-terminal domain"/>
    <property type="match status" value="1"/>
</dbReference>
<protein>
    <submittedName>
        <fullName evidence="5">Beta-glucosidase</fullName>
    </submittedName>
</protein>
<organism evidence="5 6">
    <name type="scientific">Vallitalea longa</name>
    <dbReference type="NCBI Taxonomy" id="2936439"/>
    <lineage>
        <taxon>Bacteria</taxon>
        <taxon>Bacillati</taxon>
        <taxon>Bacillota</taxon>
        <taxon>Clostridia</taxon>
        <taxon>Lachnospirales</taxon>
        <taxon>Vallitaleaceae</taxon>
        <taxon>Vallitalea</taxon>
    </lineage>
</organism>
<dbReference type="Gene3D" id="3.20.20.300">
    <property type="entry name" value="Glycoside hydrolase, family 3, N-terminal domain"/>
    <property type="match status" value="1"/>
</dbReference>
<dbReference type="SUPFAM" id="SSF51445">
    <property type="entry name" value="(Trans)glycosidases"/>
    <property type="match status" value="1"/>
</dbReference>
<evidence type="ECO:0000259" key="4">
    <source>
        <dbReference type="Pfam" id="PF00933"/>
    </source>
</evidence>
<dbReference type="InterPro" id="IPR050226">
    <property type="entry name" value="NagZ_Beta-hexosaminidase"/>
</dbReference>
<evidence type="ECO:0000256" key="2">
    <source>
        <dbReference type="ARBA" id="ARBA00022801"/>
    </source>
</evidence>
<dbReference type="NCBIfam" id="NF003740">
    <property type="entry name" value="PRK05337.1"/>
    <property type="match status" value="1"/>
</dbReference>
<dbReference type="AlphaFoldDB" id="A0A9W5YFB9"/>
<proteinExistence type="inferred from homology"/>
<comment type="similarity">
    <text evidence="1">Belongs to the glycosyl hydrolase 3 family.</text>
</comment>
<dbReference type="PANTHER" id="PTHR30480">
    <property type="entry name" value="BETA-HEXOSAMINIDASE-RELATED"/>
    <property type="match status" value="1"/>
</dbReference>
<comment type="caution">
    <text evidence="5">The sequence shown here is derived from an EMBL/GenBank/DDBJ whole genome shotgun (WGS) entry which is preliminary data.</text>
</comment>
<dbReference type="InterPro" id="IPR036962">
    <property type="entry name" value="Glyco_hydro_3_N_sf"/>
</dbReference>